<gene>
    <name evidence="1" type="ORF">N7G274_002238</name>
</gene>
<sequence length="196" mass="22106">MSLYMTDYTMYCVICGGPIHELSYADLVSSTVSTFLSDNLMTRKGGSASRFWLTQAVLLYCEDKLVSEPVILELPAENSGGPNFELLESRKPIVACDNKIFYHDPPLYIPTHNACITVAKRVILLRGDNSLRRLWLVLKNRFHNSSNVGDFRHLGPICTVHPPDGWPGVGEYQEVQWQPSEELDDDLTMDRPSEVS</sequence>
<evidence type="ECO:0000313" key="1">
    <source>
        <dbReference type="EMBL" id="KAL2045157.1"/>
    </source>
</evidence>
<evidence type="ECO:0000313" key="2">
    <source>
        <dbReference type="Proteomes" id="UP001590950"/>
    </source>
</evidence>
<comment type="caution">
    <text evidence="1">The sequence shown here is derived from an EMBL/GenBank/DDBJ whole genome shotgun (WGS) entry which is preliminary data.</text>
</comment>
<organism evidence="1 2">
    <name type="scientific">Stereocaulon virgatum</name>
    <dbReference type="NCBI Taxonomy" id="373712"/>
    <lineage>
        <taxon>Eukaryota</taxon>
        <taxon>Fungi</taxon>
        <taxon>Dikarya</taxon>
        <taxon>Ascomycota</taxon>
        <taxon>Pezizomycotina</taxon>
        <taxon>Lecanoromycetes</taxon>
        <taxon>OSLEUM clade</taxon>
        <taxon>Lecanoromycetidae</taxon>
        <taxon>Lecanorales</taxon>
        <taxon>Lecanorineae</taxon>
        <taxon>Stereocaulaceae</taxon>
        <taxon>Stereocaulon</taxon>
    </lineage>
</organism>
<protein>
    <submittedName>
        <fullName evidence="1">Uncharacterized protein</fullName>
    </submittedName>
</protein>
<name>A0ABR4AHB5_9LECA</name>
<accession>A0ABR4AHB5</accession>
<dbReference type="EMBL" id="JBEFKJ010000007">
    <property type="protein sequence ID" value="KAL2045157.1"/>
    <property type="molecule type" value="Genomic_DNA"/>
</dbReference>
<keyword evidence="2" id="KW-1185">Reference proteome</keyword>
<reference evidence="1 2" key="1">
    <citation type="submission" date="2024-09" db="EMBL/GenBank/DDBJ databases">
        <title>Rethinking Asexuality: The Enigmatic Case of Functional Sexual Genes in Lepraria (Stereocaulaceae).</title>
        <authorList>
            <person name="Doellman M."/>
            <person name="Sun Y."/>
            <person name="Barcenas-Pena A."/>
            <person name="Lumbsch H.T."/>
            <person name="Grewe F."/>
        </authorList>
    </citation>
    <scope>NUCLEOTIDE SEQUENCE [LARGE SCALE GENOMIC DNA]</scope>
    <source>
        <strain evidence="1 2">Mercado 3170</strain>
    </source>
</reference>
<dbReference type="Proteomes" id="UP001590950">
    <property type="component" value="Unassembled WGS sequence"/>
</dbReference>
<proteinExistence type="predicted"/>